<evidence type="ECO:0000256" key="1">
    <source>
        <dbReference type="SAM" id="Phobius"/>
    </source>
</evidence>
<keyword evidence="1" id="KW-0812">Transmembrane</keyword>
<evidence type="ECO:0000313" key="2">
    <source>
        <dbReference type="EMBL" id="REC93361.1"/>
    </source>
</evidence>
<name>A0A3D9DRR9_9GAMM</name>
<keyword evidence="1" id="KW-0472">Membrane</keyword>
<dbReference type="RefSeq" id="WP_115855615.1">
    <property type="nucleotide sequence ID" value="NZ_QRDJ01000012.1"/>
</dbReference>
<dbReference type="NCBIfam" id="TIGR03750">
    <property type="entry name" value="conj_TIGR03750"/>
    <property type="match status" value="1"/>
</dbReference>
<dbReference type="Proteomes" id="UP000256334">
    <property type="component" value="Unassembled WGS sequence"/>
</dbReference>
<reference evidence="2 3" key="1">
    <citation type="submission" date="2018-07" db="EMBL/GenBank/DDBJ databases">
        <title>Genomic Encyclopedia of Type Strains, Phase IV (KMG-IV): sequencing the most valuable type-strain genomes for metagenomic binning, comparative biology and taxonomic classification.</title>
        <authorList>
            <person name="Goeker M."/>
        </authorList>
    </citation>
    <scope>NUCLEOTIDE SEQUENCE [LARGE SCALE GENOMIC DNA]</scope>
    <source>
        <strain evidence="2 3">DSM 14324</strain>
    </source>
</reference>
<gene>
    <name evidence="2" type="ORF">C8D72_3405</name>
</gene>
<dbReference type="EMBL" id="QRDJ01000012">
    <property type="protein sequence ID" value="REC93361.1"/>
    <property type="molecule type" value="Genomic_DNA"/>
</dbReference>
<dbReference type="Pfam" id="PF11990">
    <property type="entry name" value="DUF3487"/>
    <property type="match status" value="1"/>
</dbReference>
<comment type="caution">
    <text evidence="2">The sequence shown here is derived from an EMBL/GenBank/DDBJ whole genome shotgun (WGS) entry which is preliminary data.</text>
</comment>
<dbReference type="OrthoDB" id="8907898at2"/>
<protein>
    <submittedName>
        <fullName evidence="2">Conjugative transfer region protein (TIGR03750 family)</fullName>
    </submittedName>
</protein>
<dbReference type="InterPro" id="IPR021877">
    <property type="entry name" value="DUF3487"/>
</dbReference>
<feature type="transmembrane region" description="Helical" evidence="1">
    <location>
        <begin position="26"/>
        <end position="48"/>
    </location>
</feature>
<keyword evidence="3" id="KW-1185">Reference proteome</keyword>
<keyword evidence="1" id="KW-1133">Transmembrane helix</keyword>
<feature type="transmembrane region" description="Helical" evidence="1">
    <location>
        <begin position="54"/>
        <end position="73"/>
    </location>
</feature>
<evidence type="ECO:0000313" key="3">
    <source>
        <dbReference type="Proteomes" id="UP000256334"/>
    </source>
</evidence>
<proteinExistence type="predicted"/>
<accession>A0A3D9DRR9</accession>
<dbReference type="AlphaFoldDB" id="A0A3D9DRR9"/>
<organism evidence="2 3">
    <name type="scientific">Kushneria indalinina DSM 14324</name>
    <dbReference type="NCBI Taxonomy" id="1122140"/>
    <lineage>
        <taxon>Bacteria</taxon>
        <taxon>Pseudomonadati</taxon>
        <taxon>Pseudomonadota</taxon>
        <taxon>Gammaproteobacteria</taxon>
        <taxon>Oceanospirillales</taxon>
        <taxon>Halomonadaceae</taxon>
        <taxon>Kushneria</taxon>
    </lineage>
</organism>
<sequence length="125" mass="13535">MASIDFLPKRLNDPPVVFRGMTTREVGMMAGAGFVAFLLPGIVAAFVFGMPAMAPTIAFMGMGGFLVAGGNIMRRLRRGRPSSMLYRQLNYKLAAAGISVGDERLITHSSVYRIGRETHGQGDLR</sequence>